<sequence>MNDESKGKLYPLHSPYFTINEEVLPSGAALHASLAVNYLSELSVAPSKVKPKNPFLAGPSISDFPISD</sequence>
<keyword evidence="2" id="KW-1185">Reference proteome</keyword>
<accession>A0A5P1EY68</accession>
<evidence type="ECO:0000313" key="1">
    <source>
        <dbReference type="EMBL" id="ONK69441.1"/>
    </source>
</evidence>
<organism evidence="1 2">
    <name type="scientific">Asparagus officinalis</name>
    <name type="common">Garden asparagus</name>
    <dbReference type="NCBI Taxonomy" id="4686"/>
    <lineage>
        <taxon>Eukaryota</taxon>
        <taxon>Viridiplantae</taxon>
        <taxon>Streptophyta</taxon>
        <taxon>Embryophyta</taxon>
        <taxon>Tracheophyta</taxon>
        <taxon>Spermatophyta</taxon>
        <taxon>Magnoliopsida</taxon>
        <taxon>Liliopsida</taxon>
        <taxon>Asparagales</taxon>
        <taxon>Asparagaceae</taxon>
        <taxon>Asparagoideae</taxon>
        <taxon>Asparagus</taxon>
    </lineage>
</organism>
<dbReference type="EMBL" id="CM007385">
    <property type="protein sequence ID" value="ONK69441.1"/>
    <property type="molecule type" value="Genomic_DNA"/>
</dbReference>
<dbReference type="Gramene" id="ONK69441">
    <property type="protein sequence ID" value="ONK69441"/>
    <property type="gene ID" value="A4U43_C05F22920"/>
</dbReference>
<gene>
    <name evidence="1" type="ORF">A4U43_C05F22920</name>
</gene>
<protein>
    <submittedName>
        <fullName evidence="1">Uncharacterized protein</fullName>
    </submittedName>
</protein>
<evidence type="ECO:0000313" key="2">
    <source>
        <dbReference type="Proteomes" id="UP000243459"/>
    </source>
</evidence>
<dbReference type="AlphaFoldDB" id="A0A5P1EY68"/>
<name>A0A5P1EY68_ASPOF</name>
<dbReference type="Proteomes" id="UP000243459">
    <property type="component" value="Chromosome 5"/>
</dbReference>
<reference evidence="2" key="1">
    <citation type="journal article" date="2017" name="Nat. Commun.">
        <title>The asparagus genome sheds light on the origin and evolution of a young Y chromosome.</title>
        <authorList>
            <person name="Harkess A."/>
            <person name="Zhou J."/>
            <person name="Xu C."/>
            <person name="Bowers J.E."/>
            <person name="Van der Hulst R."/>
            <person name="Ayyampalayam S."/>
            <person name="Mercati F."/>
            <person name="Riccardi P."/>
            <person name="McKain M.R."/>
            <person name="Kakrana A."/>
            <person name="Tang H."/>
            <person name="Ray J."/>
            <person name="Groenendijk J."/>
            <person name="Arikit S."/>
            <person name="Mathioni S.M."/>
            <person name="Nakano M."/>
            <person name="Shan H."/>
            <person name="Telgmann-Rauber A."/>
            <person name="Kanno A."/>
            <person name="Yue Z."/>
            <person name="Chen H."/>
            <person name="Li W."/>
            <person name="Chen Y."/>
            <person name="Xu X."/>
            <person name="Zhang Y."/>
            <person name="Luo S."/>
            <person name="Chen H."/>
            <person name="Gao J."/>
            <person name="Mao Z."/>
            <person name="Pires J.C."/>
            <person name="Luo M."/>
            <person name="Kudrna D."/>
            <person name="Wing R.A."/>
            <person name="Meyers B.C."/>
            <person name="Yi K."/>
            <person name="Kong H."/>
            <person name="Lavrijsen P."/>
            <person name="Sunseri F."/>
            <person name="Falavigna A."/>
            <person name="Ye Y."/>
            <person name="Leebens-Mack J.H."/>
            <person name="Chen G."/>
        </authorList>
    </citation>
    <scope>NUCLEOTIDE SEQUENCE [LARGE SCALE GENOMIC DNA]</scope>
    <source>
        <strain evidence="2">cv. DH0086</strain>
    </source>
</reference>
<dbReference type="Gene3D" id="3.40.630.10">
    <property type="entry name" value="Zn peptidases"/>
    <property type="match status" value="1"/>
</dbReference>
<proteinExistence type="predicted"/>